<evidence type="ECO:0000313" key="6">
    <source>
        <dbReference type="Proteomes" id="UP001524473"/>
    </source>
</evidence>
<dbReference type="InterPro" id="IPR028082">
    <property type="entry name" value="Peripla_BP_I"/>
</dbReference>
<dbReference type="RefSeq" id="WP_066867110.1">
    <property type="nucleotide sequence ID" value="NZ_CABKVV010000014.1"/>
</dbReference>
<reference evidence="5 6" key="1">
    <citation type="submission" date="2022-06" db="EMBL/GenBank/DDBJ databases">
        <title>Isolation of gut microbiota from human fecal samples.</title>
        <authorList>
            <person name="Pamer E.G."/>
            <person name="Barat B."/>
            <person name="Waligurski E."/>
            <person name="Medina S."/>
            <person name="Paddock L."/>
            <person name="Mostad J."/>
        </authorList>
    </citation>
    <scope>NUCLEOTIDE SEQUENCE [LARGE SCALE GENOMIC DNA]</scope>
    <source>
        <strain evidence="5 6">DFI.9.73</strain>
    </source>
</reference>
<dbReference type="Gene3D" id="3.40.50.2300">
    <property type="match status" value="2"/>
</dbReference>
<organism evidence="5 6">
    <name type="scientific">Neglectibacter timonensis</name>
    <dbReference type="NCBI Taxonomy" id="1776382"/>
    <lineage>
        <taxon>Bacteria</taxon>
        <taxon>Bacillati</taxon>
        <taxon>Bacillota</taxon>
        <taxon>Clostridia</taxon>
        <taxon>Eubacteriales</taxon>
        <taxon>Oscillospiraceae</taxon>
        <taxon>Neglectibacter</taxon>
    </lineage>
</organism>
<keyword evidence="6" id="KW-1185">Reference proteome</keyword>
<dbReference type="InterPro" id="IPR046335">
    <property type="entry name" value="LacI/GalR-like_sensor"/>
</dbReference>
<evidence type="ECO:0000259" key="4">
    <source>
        <dbReference type="PROSITE" id="PS50932"/>
    </source>
</evidence>
<evidence type="ECO:0000256" key="1">
    <source>
        <dbReference type="ARBA" id="ARBA00023015"/>
    </source>
</evidence>
<dbReference type="CDD" id="cd01392">
    <property type="entry name" value="HTH_LacI"/>
    <property type="match status" value="1"/>
</dbReference>
<evidence type="ECO:0000256" key="3">
    <source>
        <dbReference type="ARBA" id="ARBA00023163"/>
    </source>
</evidence>
<dbReference type="SUPFAM" id="SSF53822">
    <property type="entry name" value="Periplasmic binding protein-like I"/>
    <property type="match status" value="1"/>
</dbReference>
<feature type="domain" description="HTH lacI-type" evidence="4">
    <location>
        <begin position="3"/>
        <end position="48"/>
    </location>
</feature>
<dbReference type="Gene3D" id="1.10.260.40">
    <property type="entry name" value="lambda repressor-like DNA-binding domains"/>
    <property type="match status" value="1"/>
</dbReference>
<dbReference type="PROSITE" id="PS50932">
    <property type="entry name" value="HTH_LACI_2"/>
    <property type="match status" value="1"/>
</dbReference>
<comment type="caution">
    <text evidence="5">The sequence shown here is derived from an EMBL/GenBank/DDBJ whole genome shotgun (WGS) entry which is preliminary data.</text>
</comment>
<dbReference type="Pfam" id="PF00356">
    <property type="entry name" value="LacI"/>
    <property type="match status" value="1"/>
</dbReference>
<name>A0ABT1RYT4_9FIRM</name>
<dbReference type="InterPro" id="IPR010982">
    <property type="entry name" value="Lambda_DNA-bd_dom_sf"/>
</dbReference>
<dbReference type="PANTHER" id="PTHR30146:SF109">
    <property type="entry name" value="HTH-TYPE TRANSCRIPTIONAL REGULATOR GALS"/>
    <property type="match status" value="1"/>
</dbReference>
<keyword evidence="1" id="KW-0805">Transcription regulation</keyword>
<keyword evidence="2" id="KW-0238">DNA-binding</keyword>
<dbReference type="Pfam" id="PF13377">
    <property type="entry name" value="Peripla_BP_3"/>
    <property type="match status" value="1"/>
</dbReference>
<dbReference type="SMART" id="SM00354">
    <property type="entry name" value="HTH_LACI"/>
    <property type="match status" value="1"/>
</dbReference>
<dbReference type="SUPFAM" id="SSF47413">
    <property type="entry name" value="lambda repressor-like DNA-binding domains"/>
    <property type="match status" value="1"/>
</dbReference>
<evidence type="ECO:0000313" key="5">
    <source>
        <dbReference type="EMBL" id="MCQ4839852.1"/>
    </source>
</evidence>
<dbReference type="PANTHER" id="PTHR30146">
    <property type="entry name" value="LACI-RELATED TRANSCRIPTIONAL REPRESSOR"/>
    <property type="match status" value="1"/>
</dbReference>
<dbReference type="EMBL" id="JANFZH010000015">
    <property type="protein sequence ID" value="MCQ4839852.1"/>
    <property type="molecule type" value="Genomic_DNA"/>
</dbReference>
<dbReference type="InterPro" id="IPR000843">
    <property type="entry name" value="HTH_LacI"/>
</dbReference>
<gene>
    <name evidence="5" type="ORF">NE695_07985</name>
</gene>
<sequence length="334" mass="37441">MKINIKTISELTGFSQATVSNALNNKRGVNKETAERILAVAREHGYLPELKIDNIKLVIYKKQGVVVSDTPFFSALIEGVEAESRSAGYETTICNLNQKDPNFEAVRDQLLSDPNCAILLLATEMQEEDMKPFENALAPIVVLDSWFEEMTFDAVLISNTDSVCNAVKYLINKGHKRIGYLRGNIRIKNFFYRDMGYQRALSGAGLPVEQKYTFSLTPTMEGAYEDMKNLLRQQPELPTAFFADNDIIALGAMRALQECGYKVPGDVSVIGFDDLPFGMISYPALTTIRVHKQEMGRTAVRRLIEIMKNNTGVKTKVQVCNTFVERDSVRDLNA</sequence>
<keyword evidence="3" id="KW-0804">Transcription</keyword>
<protein>
    <submittedName>
        <fullName evidence="5">Substrate-binding domain-containing protein</fullName>
    </submittedName>
</protein>
<evidence type="ECO:0000256" key="2">
    <source>
        <dbReference type="ARBA" id="ARBA00023125"/>
    </source>
</evidence>
<dbReference type="Proteomes" id="UP001524473">
    <property type="component" value="Unassembled WGS sequence"/>
</dbReference>
<dbReference type="CDD" id="cd06277">
    <property type="entry name" value="PBP1_LacI-like"/>
    <property type="match status" value="1"/>
</dbReference>
<accession>A0ABT1RYT4</accession>
<dbReference type="GeneID" id="90533753"/>
<proteinExistence type="predicted"/>